<gene>
    <name evidence="6" type="ORF">Hypma_003618</name>
</gene>
<dbReference type="Pfam" id="PF01753">
    <property type="entry name" value="zf-MYND"/>
    <property type="match status" value="1"/>
</dbReference>
<evidence type="ECO:0000313" key="7">
    <source>
        <dbReference type="Proteomes" id="UP000076154"/>
    </source>
</evidence>
<dbReference type="SUPFAM" id="SSF144232">
    <property type="entry name" value="HIT/MYND zinc finger-like"/>
    <property type="match status" value="1"/>
</dbReference>
<evidence type="ECO:0000256" key="4">
    <source>
        <dbReference type="PROSITE-ProRule" id="PRU00134"/>
    </source>
</evidence>
<keyword evidence="3" id="KW-0862">Zinc</keyword>
<evidence type="ECO:0000256" key="1">
    <source>
        <dbReference type="ARBA" id="ARBA00022723"/>
    </source>
</evidence>
<dbReference type="Gene3D" id="6.10.140.2220">
    <property type="match status" value="1"/>
</dbReference>
<keyword evidence="7" id="KW-1185">Reference proteome</keyword>
<sequence>MRGRQSLQITDYDNAIAWNSACEREAVWDSALVIGPRADLRRLGEVTEFILSAYQMNYAYLCNLQYDLTRQFTYNMAAGFEGQWLAATASVRRDHALEGHIRAAIAGLDCFRGFCGDLTLASLEKNGGKGFLNLLRIYLHDDLSSVPKIPISLPYNGTSGIPTPSNTDGWRAYFALSRDLYICSFLHFTLDSWEGSPRPVDKRTGGKTLSLKGELGDEFMKRAQKFYSAPELKKMKQNLRSRHAAAIRRCESCGKPESITKPMHCKNCLEALNRKTSYCSKQCQKDDWPRHKQICGKKMTLATAQSTALPRQKVAAKTIDISQLQIGPTIGGYKRSPALIAQVHRLNLEPSVDYFLTHSSGETTSVSLGFDPSLQRGFRTIRDRAVTTGDRSAVAALGEFLMAAQIQSLTESDAVEWSPEPVKNQLVLEYGEGTQDDIDTLMLISSNNQTLGVTQVQRHLDGQEIYDVSDPEGAWENCQLLEHESSSDMDADET</sequence>
<name>A0A369J417_HYPMA</name>
<feature type="domain" description="MYND-type" evidence="5">
    <location>
        <begin position="250"/>
        <end position="295"/>
    </location>
</feature>
<evidence type="ECO:0000256" key="3">
    <source>
        <dbReference type="ARBA" id="ARBA00022833"/>
    </source>
</evidence>
<dbReference type="EMBL" id="LUEZ02000138">
    <property type="protein sequence ID" value="RDB15890.1"/>
    <property type="molecule type" value="Genomic_DNA"/>
</dbReference>
<keyword evidence="2 4" id="KW-0863">Zinc-finger</keyword>
<organism evidence="6 7">
    <name type="scientific">Hypsizygus marmoreus</name>
    <name type="common">White beech mushroom</name>
    <name type="synonym">Agaricus marmoreus</name>
    <dbReference type="NCBI Taxonomy" id="39966"/>
    <lineage>
        <taxon>Eukaryota</taxon>
        <taxon>Fungi</taxon>
        <taxon>Dikarya</taxon>
        <taxon>Basidiomycota</taxon>
        <taxon>Agaricomycotina</taxon>
        <taxon>Agaricomycetes</taxon>
        <taxon>Agaricomycetidae</taxon>
        <taxon>Agaricales</taxon>
        <taxon>Tricholomatineae</taxon>
        <taxon>Lyophyllaceae</taxon>
        <taxon>Hypsizygus</taxon>
    </lineage>
</organism>
<protein>
    <recommendedName>
        <fullName evidence="5">MYND-type domain-containing protein</fullName>
    </recommendedName>
</protein>
<accession>A0A369J417</accession>
<dbReference type="GO" id="GO:0008270">
    <property type="term" value="F:zinc ion binding"/>
    <property type="evidence" value="ECO:0007669"/>
    <property type="project" value="UniProtKB-KW"/>
</dbReference>
<dbReference type="AlphaFoldDB" id="A0A369J417"/>
<dbReference type="STRING" id="39966.A0A369J417"/>
<dbReference type="InterPro" id="IPR002893">
    <property type="entry name" value="Znf_MYND"/>
</dbReference>
<dbReference type="PROSITE" id="PS50865">
    <property type="entry name" value="ZF_MYND_2"/>
    <property type="match status" value="1"/>
</dbReference>
<dbReference type="OrthoDB" id="3188288at2759"/>
<evidence type="ECO:0000256" key="2">
    <source>
        <dbReference type="ARBA" id="ARBA00022771"/>
    </source>
</evidence>
<dbReference type="InParanoid" id="A0A369J417"/>
<comment type="caution">
    <text evidence="6">The sequence shown here is derived from an EMBL/GenBank/DDBJ whole genome shotgun (WGS) entry which is preliminary data.</text>
</comment>
<keyword evidence="1" id="KW-0479">Metal-binding</keyword>
<proteinExistence type="predicted"/>
<evidence type="ECO:0000259" key="5">
    <source>
        <dbReference type="PROSITE" id="PS50865"/>
    </source>
</evidence>
<reference evidence="6" key="1">
    <citation type="submission" date="2018-04" db="EMBL/GenBank/DDBJ databases">
        <title>Whole genome sequencing of Hypsizygus marmoreus.</title>
        <authorList>
            <person name="Choi I.-G."/>
            <person name="Min B."/>
            <person name="Kim J.-G."/>
            <person name="Kim S."/>
            <person name="Oh Y.-L."/>
            <person name="Kong W.-S."/>
            <person name="Park H."/>
            <person name="Jeong J."/>
            <person name="Song E.-S."/>
        </authorList>
    </citation>
    <scope>NUCLEOTIDE SEQUENCE [LARGE SCALE GENOMIC DNA]</scope>
    <source>
        <strain evidence="6">51987-8</strain>
    </source>
</reference>
<evidence type="ECO:0000313" key="6">
    <source>
        <dbReference type="EMBL" id="RDB15890.1"/>
    </source>
</evidence>
<dbReference type="Proteomes" id="UP000076154">
    <property type="component" value="Unassembled WGS sequence"/>
</dbReference>